<dbReference type="Proteomes" id="UP000499080">
    <property type="component" value="Unassembled WGS sequence"/>
</dbReference>
<dbReference type="OrthoDB" id="424490at2759"/>
<dbReference type="AlphaFoldDB" id="A0A4Y2DZK1"/>
<sequence length="212" mass="24540">MICTDSARQYYDIQNLFKDARHKRTNHKIGQFVDLNDRSNTINDLENENKHLNNAIVSRRTPKMLAQYMALHYYRRTQLDSHPRSERLGQLLADTAKVYPGYGIEGLKLVQVEEPTVDSEEIGHLIKKRPKIDAEVIVFVFIYILSGIEEDEQQPVMIIDLGKIKDLGQRKIIMEQATRLDIRAIKMMGAKHLHADVVRKFGEWVSSDQVPK</sequence>
<organism evidence="1 2">
    <name type="scientific">Araneus ventricosus</name>
    <name type="common">Orbweaver spider</name>
    <name type="synonym">Epeira ventricosa</name>
    <dbReference type="NCBI Taxonomy" id="182803"/>
    <lineage>
        <taxon>Eukaryota</taxon>
        <taxon>Metazoa</taxon>
        <taxon>Ecdysozoa</taxon>
        <taxon>Arthropoda</taxon>
        <taxon>Chelicerata</taxon>
        <taxon>Arachnida</taxon>
        <taxon>Araneae</taxon>
        <taxon>Araneomorphae</taxon>
        <taxon>Entelegynae</taxon>
        <taxon>Araneoidea</taxon>
        <taxon>Araneidae</taxon>
        <taxon>Araneus</taxon>
    </lineage>
</organism>
<dbReference type="EMBL" id="BGPR01000453">
    <property type="protein sequence ID" value="GBM21075.1"/>
    <property type="molecule type" value="Genomic_DNA"/>
</dbReference>
<name>A0A4Y2DZK1_ARAVE</name>
<keyword evidence="2" id="KW-1185">Reference proteome</keyword>
<comment type="caution">
    <text evidence="1">The sequence shown here is derived from an EMBL/GenBank/DDBJ whole genome shotgun (WGS) entry which is preliminary data.</text>
</comment>
<proteinExistence type="predicted"/>
<evidence type="ECO:0000313" key="2">
    <source>
        <dbReference type="Proteomes" id="UP000499080"/>
    </source>
</evidence>
<evidence type="ECO:0000313" key="1">
    <source>
        <dbReference type="EMBL" id="GBM21075.1"/>
    </source>
</evidence>
<reference evidence="1 2" key="1">
    <citation type="journal article" date="2019" name="Sci. Rep.">
        <title>Orb-weaving spider Araneus ventricosus genome elucidates the spidroin gene catalogue.</title>
        <authorList>
            <person name="Kono N."/>
            <person name="Nakamura H."/>
            <person name="Ohtoshi R."/>
            <person name="Moran D.A.P."/>
            <person name="Shinohara A."/>
            <person name="Yoshida Y."/>
            <person name="Fujiwara M."/>
            <person name="Mori M."/>
            <person name="Tomita M."/>
            <person name="Arakawa K."/>
        </authorList>
    </citation>
    <scope>NUCLEOTIDE SEQUENCE [LARGE SCALE GENOMIC DNA]</scope>
</reference>
<gene>
    <name evidence="1" type="ORF">AVEN_200764_1</name>
</gene>
<protein>
    <submittedName>
        <fullName evidence="1">Uncharacterized protein</fullName>
    </submittedName>
</protein>
<accession>A0A4Y2DZK1</accession>